<dbReference type="PROSITE" id="PS50221">
    <property type="entry name" value="GAIN_B"/>
    <property type="match status" value="1"/>
</dbReference>
<gene>
    <name evidence="9" type="ORF">SNEC2469_LOCUS24577</name>
</gene>
<evidence type="ECO:0000256" key="4">
    <source>
        <dbReference type="ARBA" id="ARBA00023136"/>
    </source>
</evidence>
<evidence type="ECO:0000256" key="6">
    <source>
        <dbReference type="SAM" id="MobiDB-lite"/>
    </source>
</evidence>
<dbReference type="InterPro" id="IPR050252">
    <property type="entry name" value="Beta/Gamma-Crystallin"/>
</dbReference>
<keyword evidence="2 7" id="KW-0812">Transmembrane</keyword>
<feature type="domain" description="GAIN-B" evidence="8">
    <location>
        <begin position="520"/>
        <end position="685"/>
    </location>
</feature>
<evidence type="ECO:0000256" key="5">
    <source>
        <dbReference type="ARBA" id="ARBA00023157"/>
    </source>
</evidence>
<accession>A0A812ZE08</accession>
<feature type="compositionally biased region" description="Basic and acidic residues" evidence="6">
    <location>
        <begin position="1167"/>
        <end position="1186"/>
    </location>
</feature>
<feature type="region of interest" description="Disordered" evidence="6">
    <location>
        <begin position="214"/>
        <end position="355"/>
    </location>
</feature>
<evidence type="ECO:0000313" key="9">
    <source>
        <dbReference type="EMBL" id="CAE7824436.1"/>
    </source>
</evidence>
<evidence type="ECO:0000256" key="7">
    <source>
        <dbReference type="SAM" id="Phobius"/>
    </source>
</evidence>
<dbReference type="InterPro" id="IPR046338">
    <property type="entry name" value="GAIN_dom_sf"/>
</dbReference>
<feature type="compositionally biased region" description="Polar residues" evidence="6">
    <location>
        <begin position="1273"/>
        <end position="1288"/>
    </location>
</feature>
<feature type="transmembrane region" description="Helical" evidence="7">
    <location>
        <begin position="714"/>
        <end position="730"/>
    </location>
</feature>
<feature type="transmembrane region" description="Helical" evidence="7">
    <location>
        <begin position="673"/>
        <end position="694"/>
    </location>
</feature>
<reference evidence="9" key="1">
    <citation type="submission" date="2021-02" db="EMBL/GenBank/DDBJ databases">
        <authorList>
            <person name="Dougan E. K."/>
            <person name="Rhodes N."/>
            <person name="Thang M."/>
            <person name="Chan C."/>
        </authorList>
    </citation>
    <scope>NUCLEOTIDE SEQUENCE</scope>
</reference>
<name>A0A812ZE08_9DINO</name>
<keyword evidence="3 7" id="KW-1133">Transmembrane helix</keyword>
<feature type="transmembrane region" description="Helical" evidence="7">
    <location>
        <begin position="973"/>
        <end position="993"/>
    </location>
</feature>
<evidence type="ECO:0000256" key="3">
    <source>
        <dbReference type="ARBA" id="ARBA00022989"/>
    </source>
</evidence>
<dbReference type="PANTHER" id="PTHR11818:SF42">
    <property type="entry name" value="VOLTAGE-GATED HYDROGEN CHANNEL 1"/>
    <property type="match status" value="1"/>
</dbReference>
<feature type="region of interest" description="Disordered" evidence="6">
    <location>
        <begin position="1167"/>
        <end position="1288"/>
    </location>
</feature>
<dbReference type="EMBL" id="CAJNJA010047474">
    <property type="protein sequence ID" value="CAE7824436.1"/>
    <property type="molecule type" value="Genomic_DNA"/>
</dbReference>
<feature type="transmembrane region" description="Helical" evidence="7">
    <location>
        <begin position="900"/>
        <end position="922"/>
    </location>
</feature>
<comment type="subcellular location">
    <subcellularLocation>
        <location evidence="1">Membrane</location>
    </subcellularLocation>
</comment>
<proteinExistence type="predicted"/>
<feature type="region of interest" description="Disordered" evidence="6">
    <location>
        <begin position="374"/>
        <end position="403"/>
    </location>
</feature>
<evidence type="ECO:0000259" key="8">
    <source>
        <dbReference type="PROSITE" id="PS50221"/>
    </source>
</evidence>
<dbReference type="InterPro" id="IPR000203">
    <property type="entry name" value="GPS"/>
</dbReference>
<sequence>MQLASDHNERDPVKFELLLSQDNVNWVMVYYNSDPAVITDFRSIMIERLPLSAQFKDFLFEPIAARDGNQEVQVAEFQLWDGATPPAEMDLAALGAQAVSWQNIGTSPAGEEPSKAIDGDVTTSWVEMNIQSSTGIHIRLTNPVHVSNWSWVTGSSLTSRDPLQWNFYGLYMETGSNNMMLLNQQDTDFDAPLDRETSVGMLSIAGMLELSTTTTTTSSTSSSGTSSSTASTSSTTTTTSISSVTSTSSSSTATTSLSATSTFTSSTSTSSFSETSTFKSSTSTSSSRITMSSTSMTTSLTSVSGASTSSSTFKSSTSTSSSRITMSSTSMTTSLTSVSGASTSSSTFKSSTSTSSSRITLSSTSMTTSLTSVSAASTSSSSVPSSSSTTTSTPSSPPTTTTVTLSSTATFTHTATLTALSTSTTTWTQSSTSTHAQQGAAETSTTSWTFATWTQTTVTTVTVTAGDAASLPALSTRLAGDLEDSQLGAIQQFKSMDSSSNTANSSQSAPEVYGTVLTVPHDHVGTPLYTSLLRAGPNETAAGSIQVSVGDSLVVVPTALFTSAVRPEYAVISVSDAQPGDEISEVLSASTRASGNVLATQPISIKLSIWERSINGTLNASINFTIPITQANATGDVTCVYWDEQQDRWSSQGVATLSVADGFVQCSTTHLSLFAAVVAAVVNTLVCSNAAGIFSVQGLQSLLEWHWAVRAPALVQWVTLLVGLGLLLAAKHMDLRHMERVDALEGFQHIKVLRPVGASRKDFVADLKEYFLGALHPTRRVASQLLKRSIGLGTGELNRLRQVSGVTGWHQQARSVLSHFSEQKLLFKLTMLYQVNCRWFSFATPSLKASCTQRCSVLLAKLYSGWAIMALFYDSTALAPGQPECAPPEALLDKLVRSAVVAWISAAFGSLPFVMLLAVVHLGGNRARSLRTNIFWSYMTLHTTLCALVVSIFLASVSPADEERFLISSLTNLFTSVLVTPLLLTVLFGICLLSRPGDLGQMLQWRQDDQFEISIESVEIPLEQLHAALKLDSRLAVTVVVEVFGDHSSSVNLKMVSDSGNTFGSTAAILVTKNQVLFFTIVLVELQRRSTRTLHAVVQGGDVITGYSGSLPLFLAGKSSPCAEAMVKVGLSTRNEEKLDTDGKHTSKDAETGKEVVTIDVVSLEKPLKADADQRPDHLEPRHDVPLRAAAAAPRPQEGTVTREMPPPDPTPKAHLAEPEPAPEPLLPAGSRLLELPAPAPPKSMPRMGPCLRPQARGVGAPRPDPRGRSNDSSEAQHTQSDAGISQL</sequence>
<feature type="transmembrane region" description="Helical" evidence="7">
    <location>
        <begin position="855"/>
        <end position="873"/>
    </location>
</feature>
<evidence type="ECO:0000256" key="2">
    <source>
        <dbReference type="ARBA" id="ARBA00022692"/>
    </source>
</evidence>
<comment type="caution">
    <text evidence="9">The sequence shown here is derived from an EMBL/GenBank/DDBJ whole genome shotgun (WGS) entry which is preliminary data.</text>
</comment>
<organism evidence="9 10">
    <name type="scientific">Symbiodinium necroappetens</name>
    <dbReference type="NCBI Taxonomy" id="1628268"/>
    <lineage>
        <taxon>Eukaryota</taxon>
        <taxon>Sar</taxon>
        <taxon>Alveolata</taxon>
        <taxon>Dinophyceae</taxon>
        <taxon>Suessiales</taxon>
        <taxon>Symbiodiniaceae</taxon>
        <taxon>Symbiodinium</taxon>
    </lineage>
</organism>
<dbReference type="OrthoDB" id="437222at2759"/>
<feature type="transmembrane region" description="Helical" evidence="7">
    <location>
        <begin position="934"/>
        <end position="953"/>
    </location>
</feature>
<dbReference type="Gene3D" id="2.60.220.50">
    <property type="match status" value="1"/>
</dbReference>
<protein>
    <recommendedName>
        <fullName evidence="8">GAIN-B domain-containing protein</fullName>
    </recommendedName>
</protein>
<keyword evidence="10" id="KW-1185">Reference proteome</keyword>
<dbReference type="Proteomes" id="UP000601435">
    <property type="component" value="Unassembled WGS sequence"/>
</dbReference>
<dbReference type="GO" id="GO:0016020">
    <property type="term" value="C:membrane"/>
    <property type="evidence" value="ECO:0007669"/>
    <property type="project" value="UniProtKB-SubCell"/>
</dbReference>
<evidence type="ECO:0000313" key="10">
    <source>
        <dbReference type="Proteomes" id="UP000601435"/>
    </source>
</evidence>
<evidence type="ECO:0000256" key="1">
    <source>
        <dbReference type="ARBA" id="ARBA00004370"/>
    </source>
</evidence>
<keyword evidence="4 7" id="KW-0472">Membrane</keyword>
<dbReference type="InterPro" id="IPR057244">
    <property type="entry name" value="GAIN_B"/>
</dbReference>
<keyword evidence="5" id="KW-1015">Disulfide bond</keyword>
<dbReference type="SMART" id="SM00303">
    <property type="entry name" value="GPS"/>
    <property type="match status" value="1"/>
</dbReference>
<dbReference type="PANTHER" id="PTHR11818">
    <property type="entry name" value="BETA/GAMMA CRYSTALLIN"/>
    <property type="match status" value="1"/>
</dbReference>